<accession>A0A0W0W0P5</accession>
<reference evidence="1 2" key="1">
    <citation type="submission" date="2015-11" db="EMBL/GenBank/DDBJ databases">
        <title>Genomic analysis of 38 Legionella species identifies large and diverse effector repertoires.</title>
        <authorList>
            <person name="Burstein D."/>
            <person name="Amaro F."/>
            <person name="Zusman T."/>
            <person name="Lifshitz Z."/>
            <person name="Cohen O."/>
            <person name="Gilbert J.A."/>
            <person name="Pupko T."/>
            <person name="Shuman H.A."/>
            <person name="Segal G."/>
        </authorList>
    </citation>
    <scope>NUCLEOTIDE SEQUENCE [LARGE SCALE GENOMIC DNA]</scope>
    <source>
        <strain evidence="1 2">PX-1-G2-E2</strain>
    </source>
</reference>
<dbReference type="EMBL" id="LNYL01000042">
    <property type="protein sequence ID" value="KTD25963.1"/>
    <property type="molecule type" value="Genomic_DNA"/>
</dbReference>
<evidence type="ECO:0000313" key="2">
    <source>
        <dbReference type="Proteomes" id="UP000054908"/>
    </source>
</evidence>
<sequence length="100" mass="11246">MLRDLLDGVTAKSREVLRFAQDDNDFVVPNVVRDLLGRVTAKSREVLRFAQDDGGVVVPNVVRDFLDGVTAKSRETVNYQSAYPQQRLAVDEYYQTPGLT</sequence>
<dbReference type="AlphaFoldDB" id="A0A0W0W0P5"/>
<comment type="caution">
    <text evidence="1">The sequence shown here is derived from an EMBL/GenBank/DDBJ whole genome shotgun (WGS) entry which is preliminary data.</text>
</comment>
<name>A0A0W0W0P5_9GAMM</name>
<keyword evidence="2" id="KW-1185">Reference proteome</keyword>
<evidence type="ECO:0000313" key="1">
    <source>
        <dbReference type="EMBL" id="KTD25963.1"/>
    </source>
</evidence>
<organism evidence="1 2">
    <name type="scientific">Legionella maceachernii</name>
    <dbReference type="NCBI Taxonomy" id="466"/>
    <lineage>
        <taxon>Bacteria</taxon>
        <taxon>Pseudomonadati</taxon>
        <taxon>Pseudomonadota</taxon>
        <taxon>Gammaproteobacteria</taxon>
        <taxon>Legionellales</taxon>
        <taxon>Legionellaceae</taxon>
        <taxon>Legionella</taxon>
    </lineage>
</organism>
<dbReference type="Proteomes" id="UP000054908">
    <property type="component" value="Unassembled WGS sequence"/>
</dbReference>
<protein>
    <submittedName>
        <fullName evidence="1">Uncharacterized protein</fullName>
    </submittedName>
</protein>
<gene>
    <name evidence="1" type="ORF">Lmac_1734</name>
</gene>
<dbReference type="STRING" id="466.Lmac_1734"/>
<proteinExistence type="predicted"/>